<gene>
    <name evidence="1" type="ORF">RRU01S_35_00220</name>
</gene>
<evidence type="ECO:0000313" key="1">
    <source>
        <dbReference type="EMBL" id="GAK73313.1"/>
    </source>
</evidence>
<dbReference type="OrthoDB" id="7806791at2"/>
<reference evidence="1 2" key="1">
    <citation type="submission" date="2014-08" db="EMBL/GenBank/DDBJ databases">
        <title>Whole genome shotgun sequence of Rhizobium rubi NBRC 13261.</title>
        <authorList>
            <person name="Katano-Makiyama Y."/>
            <person name="Hosoyama A."/>
            <person name="Hashimoto M."/>
            <person name="Hosoyama Y."/>
            <person name="Noguchi M."/>
            <person name="Tsuchikane K."/>
            <person name="Uohara A."/>
            <person name="Ohji S."/>
            <person name="Ichikawa N."/>
            <person name="Kimura A."/>
            <person name="Yamazoe A."/>
            <person name="Fujita N."/>
        </authorList>
    </citation>
    <scope>NUCLEOTIDE SEQUENCE [LARGE SCALE GENOMIC DNA]</scope>
    <source>
        <strain evidence="1 2">NBRC 13261</strain>
    </source>
</reference>
<dbReference type="EMBL" id="BBJU01000035">
    <property type="protein sequence ID" value="GAK73313.1"/>
    <property type="molecule type" value="Genomic_DNA"/>
</dbReference>
<dbReference type="RefSeq" id="WP_045232723.1">
    <property type="nucleotide sequence ID" value="NZ_BBJU01000035.1"/>
</dbReference>
<protein>
    <submittedName>
        <fullName evidence="1">Uncharacterized protein</fullName>
    </submittedName>
</protein>
<dbReference type="Proteomes" id="UP000028701">
    <property type="component" value="Unassembled WGS sequence"/>
</dbReference>
<organism evidence="1 2">
    <name type="scientific">Agrobacterium rubi TR3 = NBRC 13261</name>
    <dbReference type="NCBI Taxonomy" id="1368415"/>
    <lineage>
        <taxon>Bacteria</taxon>
        <taxon>Pseudomonadati</taxon>
        <taxon>Pseudomonadota</taxon>
        <taxon>Alphaproteobacteria</taxon>
        <taxon>Hyphomicrobiales</taxon>
        <taxon>Rhizobiaceae</taxon>
        <taxon>Rhizobium/Agrobacterium group</taxon>
        <taxon>Agrobacterium</taxon>
    </lineage>
</organism>
<sequence length="351" mass="38967">MQKKSKISFTRLCAVSYDIAYLGTNPEGQELATPFTAICQYNHGEWSYEAFDFSLASLSLYEAAEQSYRILYVLAEAGIAVDFDTKAREILIPAKAPIRKDHRLGYLRKIRQIGEHLFACGDGGQLLQRASGGEWEILDPKFLDGPDATLDPSSKLRQHLFKMHDPSNNTQENFDLTSKLILDNALNVIWDIAGLSEKDIYLASEKNAVYHYDGERISKLETEADSGILAVHAVDADTVYACGRDGNFLFGNSRDGFRKLNVPGSPVFNGMASFQGKLYLSSIGRPRGLFVFDGAKLERVEGDLVPGIDDVSAVSAVGDEVLWVMGEKDLLRFDGKTWERILFPSSETMTP</sequence>
<dbReference type="AlphaFoldDB" id="A0A081D317"/>
<accession>A0A081D317</accession>
<evidence type="ECO:0000313" key="2">
    <source>
        <dbReference type="Proteomes" id="UP000028701"/>
    </source>
</evidence>
<dbReference type="SUPFAM" id="SSF63829">
    <property type="entry name" value="Calcium-dependent phosphotriesterase"/>
    <property type="match status" value="1"/>
</dbReference>
<proteinExistence type="predicted"/>
<comment type="caution">
    <text evidence="1">The sequence shown here is derived from an EMBL/GenBank/DDBJ whole genome shotgun (WGS) entry which is preliminary data.</text>
</comment>
<name>A0A081D317_9HYPH</name>